<evidence type="ECO:0000256" key="3">
    <source>
        <dbReference type="ARBA" id="ARBA00018091"/>
    </source>
</evidence>
<comment type="similarity">
    <text evidence="2 7">Belongs to the anelloviridae capsid protein family.</text>
</comment>
<comment type="subcellular location">
    <subcellularLocation>
        <location evidence="1 7">Virion</location>
    </subcellularLocation>
</comment>
<dbReference type="GO" id="GO:0039615">
    <property type="term" value="C:T=1 icosahedral viral capsid"/>
    <property type="evidence" value="ECO:0007669"/>
    <property type="project" value="UniProtKB-UniRule"/>
</dbReference>
<dbReference type="InterPro" id="IPR004219">
    <property type="entry name" value="TTvirus_Unk"/>
</dbReference>
<feature type="compositionally biased region" description="Acidic residues" evidence="8">
    <location>
        <begin position="705"/>
        <end position="718"/>
    </location>
</feature>
<keyword evidence="4 7" id="KW-1140">T=1 icosahedral capsid protein</keyword>
<evidence type="ECO:0000256" key="5">
    <source>
        <dbReference type="ARBA" id="ARBA00022561"/>
    </source>
</evidence>
<keyword evidence="5 7" id="KW-0167">Capsid protein</keyword>
<keyword evidence="6 7" id="KW-0946">Virion</keyword>
<evidence type="ECO:0000256" key="8">
    <source>
        <dbReference type="SAM" id="MobiDB-lite"/>
    </source>
</evidence>
<proteinExistence type="inferred from homology"/>
<sequence length="768" mass="91627">MAWSWWWQRWRRRGWKPRRRRWRRLRWRRPRRPVRRRRRRRRVRRRRWGKRRGRRRRYTRRRKRRIKPRNFKKKLVLTQWHPSVVRRCFIRGIVPILICGHTKWNSNYALHSEDYTEEGRYPHGGSLSTTTWSLKVLYDEYLKHHNFWGYPNTQLDLARYRGCTFTFYRHKKTDFIVWWNRKPPFKLNKLSCPSFHPGMLMQQKHKVLIPSFDTKPGGRAKIRVKIKPPTLLEDKWYTQQDLCPVNLAQLVVTAADFQHPFCSPQTNTPTTTFQVLKEMYYDTIGIVDTQESYNSVNNKSDCNTYTTFMNNLVTKLYTTGSYWNSFHTAEYLNPNITDTYNSKIFNSKNTTLLEWLSSKGPQKFNTGSSTQFGHNTYNPKEDKIKEANDCYWTALTKQNNQATQIGQARDKHFEYHTGIYSPIFLSRHRSTLNFARAYQDVTYNPNCDRGVKNRVWVQSLTKATTEFDEKRSKCVITNLPLWAALYCYHNFVEEELGISSEIYNACIVCVQCPYTFPPMYDKKNPNKGYVFYDTLFGNGKTPDGRGQVDVFWQQRWYPRMACQVQVMHDITMTGPFSYHDELVSTQLTAKYKFDFMWGGNMISSQIIKNPCKDTDMDTTYPSRQRRDLQIVDPHSMGPSFAFHTWDYRRGLFGKDAIDRVSKQQDYAPEYPNPYKKPRYFPPTDRAELQGQEEDWSFQVESEGSSSEESDQEAQEEEVLQFQPGQQLQQLHLQLAQQQQIGQQLRFLFQQMLKTQANLHLNPYTYTQL</sequence>
<evidence type="ECO:0000256" key="6">
    <source>
        <dbReference type="ARBA" id="ARBA00022844"/>
    </source>
</evidence>
<dbReference type="Pfam" id="PF02956">
    <property type="entry name" value="TT_ORF1"/>
    <property type="match status" value="1"/>
</dbReference>
<evidence type="ECO:0000313" key="9">
    <source>
        <dbReference type="EMBL" id="XBU06363.1"/>
    </source>
</evidence>
<evidence type="ECO:0000256" key="7">
    <source>
        <dbReference type="RuleBase" id="RU361230"/>
    </source>
</evidence>
<evidence type="ECO:0000256" key="2">
    <source>
        <dbReference type="ARBA" id="ARBA00006131"/>
    </source>
</evidence>
<accession>A0AAU7SS94</accession>
<protein>
    <recommendedName>
        <fullName evidence="3 7">Capsid protein</fullName>
    </recommendedName>
</protein>
<evidence type="ECO:0000256" key="1">
    <source>
        <dbReference type="ARBA" id="ARBA00004328"/>
    </source>
</evidence>
<organism evidence="9">
    <name type="scientific">Alphatorquevirus homin21</name>
    <dbReference type="NCBI Taxonomy" id="3048423"/>
    <lineage>
        <taxon>Viruses</taxon>
        <taxon>Monodnaviria</taxon>
        <taxon>Shotokuvirae</taxon>
        <taxon>Commensaviricota</taxon>
        <taxon>Cardeaviricetes</taxon>
        <taxon>Sanitavirales</taxon>
        <taxon>Anelloviridae</taxon>
        <taxon>Alphatorquevirus</taxon>
    </lineage>
</organism>
<reference evidence="9" key="1">
    <citation type="submission" date="2024-05" db="EMBL/GenBank/DDBJ databases">
        <authorList>
            <person name="Laubscher F."/>
            <person name="Chudzinski V."/>
            <person name="Cordey S."/>
            <person name="Hosszu-Fellous K."/>
            <person name="Kaiser L."/>
        </authorList>
    </citation>
    <scope>NUCLEOTIDE SEQUENCE</scope>
    <source>
        <strain evidence="9">949D3-39</strain>
    </source>
</reference>
<comment type="function">
    <text evidence="7">Self-assembles to form an icosahedral capsid.</text>
</comment>
<dbReference type="EMBL" id="PP856816">
    <property type="protein sequence ID" value="XBU06363.1"/>
    <property type="molecule type" value="Genomic_DNA"/>
</dbReference>
<feature type="region of interest" description="Disordered" evidence="8">
    <location>
        <begin position="664"/>
        <end position="720"/>
    </location>
</feature>
<feature type="region of interest" description="Disordered" evidence="8">
    <location>
        <begin position="42"/>
        <end position="63"/>
    </location>
</feature>
<name>A0AAU7SS94_9VIRU</name>
<evidence type="ECO:0000256" key="4">
    <source>
        <dbReference type="ARBA" id="ARBA00022431"/>
    </source>
</evidence>